<dbReference type="EMBL" id="JAAAUY010000332">
    <property type="protein sequence ID" value="KAF9331305.1"/>
    <property type="molecule type" value="Genomic_DNA"/>
</dbReference>
<dbReference type="GO" id="GO:0008168">
    <property type="term" value="F:methyltransferase activity"/>
    <property type="evidence" value="ECO:0007669"/>
    <property type="project" value="UniProtKB-KW"/>
</dbReference>
<keyword evidence="10" id="KW-0746">Sphingolipid metabolism</keyword>
<evidence type="ECO:0000256" key="11">
    <source>
        <dbReference type="ARBA" id="ARBA00022989"/>
    </source>
</evidence>
<dbReference type="InterPro" id="IPR052290">
    <property type="entry name" value="Sphingo_C9-MT"/>
</dbReference>
<dbReference type="Proteomes" id="UP000696485">
    <property type="component" value="Unassembled WGS sequence"/>
</dbReference>
<keyword evidence="12" id="KW-0443">Lipid metabolism</keyword>
<evidence type="ECO:0000256" key="2">
    <source>
        <dbReference type="ARBA" id="ARBA00004760"/>
    </source>
</evidence>
<keyword evidence="6" id="KW-0489">Methyltransferase</keyword>
<evidence type="ECO:0000256" key="15">
    <source>
        <dbReference type="SAM" id="Phobius"/>
    </source>
</evidence>
<dbReference type="SUPFAM" id="SSF53335">
    <property type="entry name" value="S-adenosyl-L-methionine-dependent methyltransferases"/>
    <property type="match status" value="1"/>
</dbReference>
<comment type="caution">
    <text evidence="16">The sequence shown here is derived from an EMBL/GenBank/DDBJ whole genome shotgun (WGS) entry which is preliminary data.</text>
</comment>
<evidence type="ECO:0000256" key="7">
    <source>
        <dbReference type="ARBA" id="ARBA00022679"/>
    </source>
</evidence>
<keyword evidence="11 15" id="KW-1133">Transmembrane helix</keyword>
<keyword evidence="7" id="KW-0808">Transferase</keyword>
<keyword evidence="5" id="KW-0444">Lipid biosynthesis</keyword>
<keyword evidence="13 15" id="KW-0472">Membrane</keyword>
<protein>
    <recommendedName>
        <fullName evidence="14">sphingolipid C(9)-methyltransferase</fullName>
        <ecNumber evidence="14">2.1.1.317</ecNumber>
    </recommendedName>
</protein>
<evidence type="ECO:0000256" key="3">
    <source>
        <dbReference type="ARBA" id="ARBA00004991"/>
    </source>
</evidence>
<organism evidence="16 17">
    <name type="scientific">Podila minutissima</name>
    <dbReference type="NCBI Taxonomy" id="64525"/>
    <lineage>
        <taxon>Eukaryota</taxon>
        <taxon>Fungi</taxon>
        <taxon>Fungi incertae sedis</taxon>
        <taxon>Mucoromycota</taxon>
        <taxon>Mortierellomycotina</taxon>
        <taxon>Mortierellomycetes</taxon>
        <taxon>Mortierellales</taxon>
        <taxon>Mortierellaceae</taxon>
        <taxon>Podila</taxon>
    </lineage>
</organism>
<evidence type="ECO:0000313" key="16">
    <source>
        <dbReference type="EMBL" id="KAF9331305.1"/>
    </source>
</evidence>
<dbReference type="PANTHER" id="PTHR45197:SF1">
    <property type="entry name" value="SPHINGOLIPID C9-METHYLTRANSFERASE A-RELATED"/>
    <property type="match status" value="1"/>
</dbReference>
<evidence type="ECO:0000256" key="5">
    <source>
        <dbReference type="ARBA" id="ARBA00022516"/>
    </source>
</evidence>
<comment type="similarity">
    <text evidence="4">Belongs to the CFA/CMAS family.</text>
</comment>
<evidence type="ECO:0000256" key="12">
    <source>
        <dbReference type="ARBA" id="ARBA00023098"/>
    </source>
</evidence>
<keyword evidence="8" id="KW-0949">S-adenosyl-L-methionine</keyword>
<name>A0A9P5SJJ9_9FUNG</name>
<comment type="pathway">
    <text evidence="3">Sphingolipid metabolism.</text>
</comment>
<dbReference type="PANTHER" id="PTHR45197">
    <property type="entry name" value="SYNTHASE, PUTATIVE (AFU_ORTHOLOGUE AFUA_7G04190)-RELATED"/>
    <property type="match status" value="1"/>
</dbReference>
<dbReference type="GO" id="GO:0006665">
    <property type="term" value="P:sphingolipid metabolic process"/>
    <property type="evidence" value="ECO:0007669"/>
    <property type="project" value="UniProtKB-KW"/>
</dbReference>
<dbReference type="InterPro" id="IPR029063">
    <property type="entry name" value="SAM-dependent_MTases_sf"/>
</dbReference>
<comment type="pathway">
    <text evidence="2">Lipid metabolism; sphingolipid metabolism.</text>
</comment>
<keyword evidence="9 15" id="KW-0812">Transmembrane</keyword>
<evidence type="ECO:0000256" key="1">
    <source>
        <dbReference type="ARBA" id="ARBA00004141"/>
    </source>
</evidence>
<keyword evidence="17" id="KW-1185">Reference proteome</keyword>
<evidence type="ECO:0000256" key="6">
    <source>
        <dbReference type="ARBA" id="ARBA00022603"/>
    </source>
</evidence>
<dbReference type="GO" id="GO:0032259">
    <property type="term" value="P:methylation"/>
    <property type="evidence" value="ECO:0007669"/>
    <property type="project" value="UniProtKB-KW"/>
</dbReference>
<evidence type="ECO:0000256" key="8">
    <source>
        <dbReference type="ARBA" id="ARBA00022691"/>
    </source>
</evidence>
<dbReference type="EC" id="2.1.1.317" evidence="14"/>
<dbReference type="Gene3D" id="3.40.50.150">
    <property type="entry name" value="Vaccinia Virus protein VP39"/>
    <property type="match status" value="1"/>
</dbReference>
<evidence type="ECO:0000256" key="10">
    <source>
        <dbReference type="ARBA" id="ARBA00022919"/>
    </source>
</evidence>
<evidence type="ECO:0000256" key="4">
    <source>
        <dbReference type="ARBA" id="ARBA00010815"/>
    </source>
</evidence>
<evidence type="ECO:0000256" key="14">
    <source>
        <dbReference type="ARBA" id="ARBA00039020"/>
    </source>
</evidence>
<feature type="transmembrane region" description="Helical" evidence="15">
    <location>
        <begin position="61"/>
        <end position="79"/>
    </location>
</feature>
<gene>
    <name evidence="16" type="ORF">BG006_005832</name>
</gene>
<dbReference type="Pfam" id="PF02353">
    <property type="entry name" value="CMAS"/>
    <property type="match status" value="1"/>
</dbReference>
<reference evidence="16" key="1">
    <citation type="journal article" date="2020" name="Fungal Divers.">
        <title>Resolving the Mortierellaceae phylogeny through synthesis of multi-gene phylogenetics and phylogenomics.</title>
        <authorList>
            <person name="Vandepol N."/>
            <person name="Liber J."/>
            <person name="Desiro A."/>
            <person name="Na H."/>
            <person name="Kennedy M."/>
            <person name="Barry K."/>
            <person name="Grigoriev I.V."/>
            <person name="Miller A.N."/>
            <person name="O'Donnell K."/>
            <person name="Stajich J.E."/>
            <person name="Bonito G."/>
        </authorList>
    </citation>
    <scope>NUCLEOTIDE SEQUENCE</scope>
    <source>
        <strain evidence="16">NVP1</strain>
    </source>
</reference>
<comment type="subcellular location">
    <subcellularLocation>
        <location evidence="1">Membrane</location>
        <topology evidence="1">Multi-pass membrane protein</topology>
    </subcellularLocation>
</comment>
<dbReference type="GO" id="GO:0016020">
    <property type="term" value="C:membrane"/>
    <property type="evidence" value="ECO:0007669"/>
    <property type="project" value="UniProtKB-SubCell"/>
</dbReference>
<evidence type="ECO:0000313" key="17">
    <source>
        <dbReference type="Proteomes" id="UP000696485"/>
    </source>
</evidence>
<evidence type="ECO:0000256" key="13">
    <source>
        <dbReference type="ARBA" id="ARBA00023136"/>
    </source>
</evidence>
<evidence type="ECO:0000256" key="9">
    <source>
        <dbReference type="ARBA" id="ARBA00022692"/>
    </source>
</evidence>
<proteinExistence type="inferred from homology"/>
<accession>A0A9P5SJJ9</accession>
<dbReference type="CDD" id="cd02440">
    <property type="entry name" value="AdoMet_MTases"/>
    <property type="match status" value="1"/>
</dbReference>
<dbReference type="AlphaFoldDB" id="A0A9P5SJJ9"/>
<sequence>MATTVKPGATWKKTNYPSIKNPDFPVEVAGFETFNNLHLAGVILGAPFMIVTFLKWPLWSFPLLVVLLALPIFAAYFTHGSQFALPINNRVQTPGKKVEDYLTIIDPSLQKYKGKNRIPMETFFEAYFDGKIDINQDCLELLENRHDWTVFHMTAGQAKFFVTQWIPETIWHSKKQDEDQVRDHYDRGDDFYAAFLGPRMIYTSGIMSDVNKKETLEEMQDNKLALVCEKIQLKKGERHLDIGCGWGTLTAFAAKNYGTDSTGITLGLNQTDFGNNRIKEYGVPATQARIKCMDYRDIPREKWDKITCLEMAEHVGIRKFNEFLLQVKDMLNDDGLFFMQIAGLRAAWQYEDFIWGLFMAKYVFPGADASMPLYWVIKQLECAGFEVQNVDTIGVHYSATIHRWYLNWMSNKESITATYGKKWFRTWEIFLAWSTIISRQGSATCYQIVAHKNLNAFDRAGLQSKQRFEANKAK</sequence>